<evidence type="ECO:0000259" key="6">
    <source>
        <dbReference type="Pfam" id="PF24527"/>
    </source>
</evidence>
<feature type="region of interest" description="Disordered" evidence="1">
    <location>
        <begin position="1"/>
        <end position="55"/>
    </location>
</feature>
<reference evidence="7 8" key="1">
    <citation type="journal article" date="2018" name="Nat. Ecol. Evol.">
        <title>Pezizomycetes genomes reveal the molecular basis of ectomycorrhizal truffle lifestyle.</title>
        <authorList>
            <person name="Murat C."/>
            <person name="Payen T."/>
            <person name="Noel B."/>
            <person name="Kuo A."/>
            <person name="Morin E."/>
            <person name="Chen J."/>
            <person name="Kohler A."/>
            <person name="Krizsan K."/>
            <person name="Balestrini R."/>
            <person name="Da Silva C."/>
            <person name="Montanini B."/>
            <person name="Hainaut M."/>
            <person name="Levati E."/>
            <person name="Barry K.W."/>
            <person name="Belfiori B."/>
            <person name="Cichocki N."/>
            <person name="Clum A."/>
            <person name="Dockter R.B."/>
            <person name="Fauchery L."/>
            <person name="Guy J."/>
            <person name="Iotti M."/>
            <person name="Le Tacon F."/>
            <person name="Lindquist E.A."/>
            <person name="Lipzen A."/>
            <person name="Malagnac F."/>
            <person name="Mello A."/>
            <person name="Molinier V."/>
            <person name="Miyauchi S."/>
            <person name="Poulain J."/>
            <person name="Riccioni C."/>
            <person name="Rubini A."/>
            <person name="Sitrit Y."/>
            <person name="Splivallo R."/>
            <person name="Traeger S."/>
            <person name="Wang M."/>
            <person name="Zifcakova L."/>
            <person name="Wipf D."/>
            <person name="Zambonelli A."/>
            <person name="Paolocci F."/>
            <person name="Nowrousian M."/>
            <person name="Ottonello S."/>
            <person name="Baldrian P."/>
            <person name="Spatafora J.W."/>
            <person name="Henrissat B."/>
            <person name="Nagy L.G."/>
            <person name="Aury J.M."/>
            <person name="Wincker P."/>
            <person name="Grigoriev I.V."/>
            <person name="Bonfante P."/>
            <person name="Martin F.M."/>
        </authorList>
    </citation>
    <scope>NUCLEOTIDE SEQUENCE [LARGE SCALE GENOMIC DNA]</scope>
    <source>
        <strain evidence="7 8">ATCC MYA-4762</strain>
    </source>
</reference>
<feature type="domain" description="Nucleoporin POM152 Ig-like" evidence="4">
    <location>
        <begin position="462"/>
        <end position="562"/>
    </location>
</feature>
<dbReference type="PANTHER" id="PTHR28206">
    <property type="entry name" value="NUCLEOPORIN POM152"/>
    <property type="match status" value="1"/>
</dbReference>
<protein>
    <recommendedName>
        <fullName evidence="9">Nucleoporin Pom152</fullName>
    </recommendedName>
</protein>
<dbReference type="Proteomes" id="UP000267821">
    <property type="component" value="Unassembled WGS sequence"/>
</dbReference>
<evidence type="ECO:0000259" key="3">
    <source>
        <dbReference type="Pfam" id="PF24097"/>
    </source>
</evidence>
<evidence type="ECO:0000259" key="2">
    <source>
        <dbReference type="Pfam" id="PF23664"/>
    </source>
</evidence>
<dbReference type="InterPro" id="IPR056541">
    <property type="entry name" value="Ig-like_POM152"/>
</dbReference>
<evidence type="ECO:0000313" key="7">
    <source>
        <dbReference type="EMBL" id="RPB25436.1"/>
    </source>
</evidence>
<dbReference type="PANTHER" id="PTHR28206:SF1">
    <property type="entry name" value="NUCLEOPORIN POM152"/>
    <property type="match status" value="1"/>
</dbReference>
<name>A0A3N4LRE9_9PEZI</name>
<dbReference type="Pfam" id="PF24097">
    <property type="entry name" value="TMD_POM152"/>
    <property type="match status" value="1"/>
</dbReference>
<feature type="domain" description="Nucleoporin POM152 Ig-like" evidence="4">
    <location>
        <begin position="1188"/>
        <end position="1258"/>
    </location>
</feature>
<dbReference type="InterPro" id="IPR056543">
    <property type="entry name" value="Ig-like_POM152_9th"/>
</dbReference>
<gene>
    <name evidence="7" type="ORF">L211DRAFT_805894</name>
</gene>
<dbReference type="InterPro" id="IPR056540">
    <property type="entry name" value="TMD_POM152"/>
</dbReference>
<evidence type="ECO:0000259" key="5">
    <source>
        <dbReference type="Pfam" id="PF24519"/>
    </source>
</evidence>
<dbReference type="GO" id="GO:0070762">
    <property type="term" value="C:nuclear pore transmembrane ring"/>
    <property type="evidence" value="ECO:0007669"/>
    <property type="project" value="TreeGrafter"/>
</dbReference>
<feature type="domain" description="Nucleoporin POM152 first Ig-like" evidence="5">
    <location>
        <begin position="210"/>
        <end position="315"/>
    </location>
</feature>
<proteinExistence type="predicted"/>
<evidence type="ECO:0000256" key="1">
    <source>
        <dbReference type="SAM" id="MobiDB-lite"/>
    </source>
</evidence>
<dbReference type="OrthoDB" id="5529162at2759"/>
<dbReference type="InterPro" id="IPR056542">
    <property type="entry name" value="Ig-like_POM152_1st"/>
</dbReference>
<dbReference type="Pfam" id="PF24519">
    <property type="entry name" value="Ig-like_Pom152_1"/>
    <property type="match status" value="1"/>
</dbReference>
<feature type="domain" description="Nucleoporin POM152 ninth Ig-like" evidence="6">
    <location>
        <begin position="1095"/>
        <end position="1172"/>
    </location>
</feature>
<dbReference type="Pfam" id="PF23664">
    <property type="entry name" value="Ig_Pom152"/>
    <property type="match status" value="2"/>
</dbReference>
<accession>A0A3N4LRE9</accession>
<evidence type="ECO:0008006" key="9">
    <source>
        <dbReference type="Google" id="ProtNLM"/>
    </source>
</evidence>
<dbReference type="Pfam" id="PF24312">
    <property type="entry name" value="Ig-like_POM152"/>
    <property type="match status" value="3"/>
</dbReference>
<dbReference type="Pfam" id="PF24527">
    <property type="entry name" value="Ig-like_Pom152_9"/>
    <property type="match status" value="1"/>
</dbReference>
<evidence type="ECO:0000259" key="4">
    <source>
        <dbReference type="Pfam" id="PF24312"/>
    </source>
</evidence>
<dbReference type="GO" id="GO:0017056">
    <property type="term" value="F:structural constituent of nuclear pore"/>
    <property type="evidence" value="ECO:0007669"/>
    <property type="project" value="InterPro"/>
</dbReference>
<dbReference type="AlphaFoldDB" id="A0A3N4LRE9"/>
<feature type="compositionally biased region" description="Low complexity" evidence="1">
    <location>
        <begin position="9"/>
        <end position="20"/>
    </location>
</feature>
<feature type="domain" description="Nucleoporin POM152 N-terminal transmembrane" evidence="3">
    <location>
        <begin position="68"/>
        <end position="156"/>
    </location>
</feature>
<feature type="domain" description="Nucleoporin POM152 immunoglobulin-like" evidence="2">
    <location>
        <begin position="889"/>
        <end position="985"/>
    </location>
</feature>
<dbReference type="STRING" id="1051890.A0A3N4LRE9"/>
<dbReference type="InterPro" id="IPR056544">
    <property type="entry name" value="Ig_POM152"/>
</dbReference>
<feature type="domain" description="Nucleoporin POM152 immunoglobulin-like" evidence="2">
    <location>
        <begin position="567"/>
        <end position="669"/>
    </location>
</feature>
<keyword evidence="8" id="KW-1185">Reference proteome</keyword>
<dbReference type="GO" id="GO:0006606">
    <property type="term" value="P:protein import into nucleus"/>
    <property type="evidence" value="ECO:0007669"/>
    <property type="project" value="TreeGrafter"/>
</dbReference>
<sequence length="1265" mass="141960">MVEPRTPHFPSSFPASPAPARQQPGMTQIPQARPPQLSRKVTPPPTSAADQSVGPEEIEPRIPTNVIDAPTQRFYAVAVFLTIQAVKIADIAKLYTGDEGDSISELMFCFKWVAIDGLFFWFLPFMRIPWLTFSPSTTFLQIFGFFVINMCFSFKYSLVPFGSIWYSIWKTIYDRELSLSERSVKIYDITHNSSHIQGKYTVHILPEGAAMLNPDQNCYCLDDTSSSSIVLPIRINGTEPLIIQLMKADFETGELQMIDIKEKETKKLLKQAKRYEDPNLRYLQYTVKSPGLYRLTKVRDISQLDVRITQSEALVVQCPRASIQVADAKKRDRCSGDLSDLSVAIEGLAPLDIKYSRIVKDTPVMFQVSRIYTENFQSPLLSGWNKKESLLRDGTNLKWGRRETINMPLNEALSSPGDWTYAIDSVRDACGNLRSYTRESEDGERLLPKAEHLSHTFTVHGRPQASFLRCDPLNPMSLPPGRETSIQFNLDFQKGDGPYTLQYAYSPHENAEPGDKAIEPVVKDVKIKTQTSGITINEPGLYTLKSIANKYCQGDVMEPSTCLVITPPKPSVAITHENILDKCSASSVGVTIDVTLVGTAPFNLWYRLIRDGATTEVKKFVIDRTRYQATITPSTAGHYVYEFYRLDDKWNEGLILDHTKLRVEQTIKPLAGATFADNVSITRKACIEQPVEFKINLQGIGPWKLKYDLIHAGKRKHFEMKNITEPVYTIRTPSLNVGGKYGLALVTVEDVSGCQIFLDSEAKIDVRFEKPRAAFAPVDGKMSIRALEGKEVSIPLRMRGEKPWALRVRNLDFPNEPPIVQTVEESNSHLRVKNAGRYELMDVKDVAACPGTITDTAKSFEITWIERPTLRLSESAVQKREREHLYVRKDVCEGDEDAVELGFTGSPPFHAQYLRSIKVDGSTTTGRKKLEDVRAGNYVTTVRLDTSSAGQHRYEFVSIADSLYDDPKEARLPKALVLSQKVNAKPSARFADTPGKMYRYCRDAGAGDDIIPIQLTGAPPFQLQINIKHHNTGKNEIVNIPAIETNQFNFKIPPHALTLGSHSVSVLKVRDSRGCVRKTAPQDAPFVYVAVADLPTITPEETRNDYCVGDRISYSLQGSPPFVVEYVFENVVRKASSGARFSRVAPGPGNFTITGLLDSASDCKVHLQLTKIIHEIPSVRISEGTKGIHEGDQAEIHFQFFGTPPFTFTYTRSEIPRKGGKPRVMEQHSQTTDEFRYSMYASQEGTYEVTSIEDKYCSYSAKGRK</sequence>
<dbReference type="FunCoup" id="A0A3N4LRE9">
    <property type="interactions" value="80"/>
</dbReference>
<evidence type="ECO:0000313" key="8">
    <source>
        <dbReference type="Proteomes" id="UP000267821"/>
    </source>
</evidence>
<dbReference type="GO" id="GO:0006999">
    <property type="term" value="P:nuclear pore organization"/>
    <property type="evidence" value="ECO:0007669"/>
    <property type="project" value="TreeGrafter"/>
</dbReference>
<dbReference type="EMBL" id="ML121537">
    <property type="protein sequence ID" value="RPB25436.1"/>
    <property type="molecule type" value="Genomic_DNA"/>
</dbReference>
<dbReference type="InParanoid" id="A0A3N4LRE9"/>
<dbReference type="InterPro" id="IPR037701">
    <property type="entry name" value="Pom152"/>
</dbReference>
<organism evidence="7 8">
    <name type="scientific">Terfezia boudieri ATCC MYA-4762</name>
    <dbReference type="NCBI Taxonomy" id="1051890"/>
    <lineage>
        <taxon>Eukaryota</taxon>
        <taxon>Fungi</taxon>
        <taxon>Dikarya</taxon>
        <taxon>Ascomycota</taxon>
        <taxon>Pezizomycotina</taxon>
        <taxon>Pezizomycetes</taxon>
        <taxon>Pezizales</taxon>
        <taxon>Pezizaceae</taxon>
        <taxon>Terfezia</taxon>
    </lineage>
</organism>
<feature type="domain" description="Nucleoporin POM152 Ig-like" evidence="4">
    <location>
        <begin position="770"/>
        <end position="857"/>
    </location>
</feature>